<accession>Q1JXJ5</accession>
<evidence type="ECO:0000313" key="4">
    <source>
        <dbReference type="Proteomes" id="UP000005695"/>
    </source>
</evidence>
<keyword evidence="2" id="KW-0812">Transmembrane</keyword>
<feature type="compositionally biased region" description="Basic residues" evidence="1">
    <location>
        <begin position="99"/>
        <end position="124"/>
    </location>
</feature>
<dbReference type="Proteomes" id="UP000005695">
    <property type="component" value="Unassembled WGS sequence"/>
</dbReference>
<evidence type="ECO:0000313" key="3">
    <source>
        <dbReference type="EMBL" id="EAT14967.1"/>
    </source>
</evidence>
<proteinExistence type="predicted"/>
<feature type="region of interest" description="Disordered" evidence="1">
    <location>
        <begin position="95"/>
        <end position="124"/>
    </location>
</feature>
<keyword evidence="2" id="KW-0472">Membrane</keyword>
<dbReference type="AlphaFoldDB" id="Q1JXJ5"/>
<feature type="transmembrane region" description="Helical" evidence="2">
    <location>
        <begin position="42"/>
        <end position="62"/>
    </location>
</feature>
<reference evidence="3" key="2">
    <citation type="submission" date="2006-05" db="EMBL/GenBank/DDBJ databases">
        <title>Sequencing of the draft genome and assembly of Desulfuromonas acetoxidans DSM 684.</title>
        <authorList>
            <consortium name="US DOE Joint Genome Institute (JGI-PGF)"/>
            <person name="Copeland A."/>
            <person name="Lucas S."/>
            <person name="Lapidus A."/>
            <person name="Barry K."/>
            <person name="Detter J.C."/>
            <person name="Glavina del Rio T."/>
            <person name="Hammon N."/>
            <person name="Israni S."/>
            <person name="Dalin E."/>
            <person name="Tice H."/>
            <person name="Bruce D."/>
            <person name="Pitluck S."/>
            <person name="Richardson P."/>
        </authorList>
    </citation>
    <scope>NUCLEOTIDE SEQUENCE [LARGE SCALE GENOMIC DNA]</scope>
    <source>
        <strain evidence="3">DSM 684</strain>
    </source>
</reference>
<name>Q1JXJ5_DESA6</name>
<organism evidence="3 4">
    <name type="scientific">Desulfuromonas acetoxidans (strain DSM 684 / 11070)</name>
    <dbReference type="NCBI Taxonomy" id="281689"/>
    <lineage>
        <taxon>Bacteria</taxon>
        <taxon>Pseudomonadati</taxon>
        <taxon>Thermodesulfobacteriota</taxon>
        <taxon>Desulfuromonadia</taxon>
        <taxon>Desulfuromonadales</taxon>
        <taxon>Desulfuromonadaceae</taxon>
        <taxon>Desulfuromonas</taxon>
    </lineage>
</organism>
<keyword evidence="4" id="KW-1185">Reference proteome</keyword>
<evidence type="ECO:0000256" key="2">
    <source>
        <dbReference type="SAM" id="Phobius"/>
    </source>
</evidence>
<reference evidence="3" key="1">
    <citation type="submission" date="2006-05" db="EMBL/GenBank/DDBJ databases">
        <title>Annotation of the draft genome assembly of Desulfuromonas acetoxidans DSM 684.</title>
        <authorList>
            <consortium name="US DOE Joint Genome Institute (JGI-ORNL)"/>
            <person name="Larimer F."/>
            <person name="Land M."/>
            <person name="Hauser L."/>
        </authorList>
    </citation>
    <scope>NUCLEOTIDE SEQUENCE [LARGE SCALE GENOMIC DNA]</scope>
    <source>
        <strain evidence="3">DSM 684</strain>
    </source>
</reference>
<protein>
    <submittedName>
        <fullName evidence="3">Uncharacterized protein</fullName>
    </submittedName>
</protein>
<keyword evidence="2" id="KW-1133">Transmembrane helix</keyword>
<sequence length="165" mass="19781">MPRCRMQTCFAGARLDSKAQHNAMQSDHSLVPDKKEELMRRIVFVLMTLALTFTVMASTSFAKHHRDEDSRNRPHVVQTYNSHHRDYARYDHGHDQRYQKHQRHPGKHAVKVSRHNKHHRRHHLAEYRHHRQPTCNIYKRGYRDQRTTIVLPAPPIPRVVLHFPW</sequence>
<gene>
    <name evidence="3" type="ORF">Dace_0745</name>
</gene>
<dbReference type="EMBL" id="AAEW02000015">
    <property type="protein sequence ID" value="EAT14967.1"/>
    <property type="molecule type" value="Genomic_DNA"/>
</dbReference>
<evidence type="ECO:0000256" key="1">
    <source>
        <dbReference type="SAM" id="MobiDB-lite"/>
    </source>
</evidence>
<comment type="caution">
    <text evidence="3">The sequence shown here is derived from an EMBL/GenBank/DDBJ whole genome shotgun (WGS) entry which is preliminary data.</text>
</comment>